<keyword evidence="2" id="KW-1185">Reference proteome</keyword>
<evidence type="ECO:0000313" key="1">
    <source>
        <dbReference type="EMBL" id="CUG44451.1"/>
    </source>
</evidence>
<dbReference type="AlphaFoldDB" id="A0A0S4J0R4"/>
<gene>
    <name evidence="1" type="ORF">BSAL_79550</name>
</gene>
<sequence>MLQTAPKTTRSCTLMRDPIYFTNEEGKTLFVDDDGGISELHTNHVVAKNTQTIFTWVLQRGLYATENAVYQEIDDADDDAVDDDAQGSEGGARGWSSYGMFVRAVGLVCRDIKEMLHAMLIHGAERMLHIMVHSDGLSIAIKKKVEHFDVAGNVRTPETSMDAANEAMEVLTHSHGLRFGAVIALIIDTRSCELWYIEFFERYFSQFYAVVKVFFSDVSRKSMCDPEDVEAINPLYTKFLASMPPMESLSDARLKTDTAQYLG</sequence>
<dbReference type="EMBL" id="CYKH01000813">
    <property type="protein sequence ID" value="CUG44451.1"/>
    <property type="molecule type" value="Genomic_DNA"/>
</dbReference>
<dbReference type="Proteomes" id="UP000051952">
    <property type="component" value="Unassembled WGS sequence"/>
</dbReference>
<name>A0A0S4J0R4_BODSA</name>
<proteinExistence type="predicted"/>
<accession>A0A0S4J0R4</accession>
<dbReference type="VEuPathDB" id="TriTrypDB:BSAL_79550"/>
<evidence type="ECO:0000313" key="2">
    <source>
        <dbReference type="Proteomes" id="UP000051952"/>
    </source>
</evidence>
<reference evidence="2" key="1">
    <citation type="submission" date="2015-09" db="EMBL/GenBank/DDBJ databases">
        <authorList>
            <consortium name="Pathogen Informatics"/>
        </authorList>
    </citation>
    <scope>NUCLEOTIDE SEQUENCE [LARGE SCALE GENOMIC DNA]</scope>
    <source>
        <strain evidence="2">Lake Konstanz</strain>
    </source>
</reference>
<organism evidence="1 2">
    <name type="scientific">Bodo saltans</name>
    <name type="common">Flagellated protozoan</name>
    <dbReference type="NCBI Taxonomy" id="75058"/>
    <lineage>
        <taxon>Eukaryota</taxon>
        <taxon>Discoba</taxon>
        <taxon>Euglenozoa</taxon>
        <taxon>Kinetoplastea</taxon>
        <taxon>Metakinetoplastina</taxon>
        <taxon>Eubodonida</taxon>
        <taxon>Bodonidae</taxon>
        <taxon>Bodo</taxon>
    </lineage>
</organism>
<protein>
    <submittedName>
        <fullName evidence="1">Uncharacterized protein</fullName>
    </submittedName>
</protein>